<dbReference type="AlphaFoldDB" id="A0A2G3DYY8"/>
<evidence type="ECO:0000313" key="1">
    <source>
        <dbReference type="EMBL" id="PHU36095.1"/>
    </source>
</evidence>
<dbReference type="Proteomes" id="UP000225889">
    <property type="component" value="Unassembled WGS sequence"/>
</dbReference>
<comment type="caution">
    <text evidence="1">The sequence shown here is derived from an EMBL/GenBank/DDBJ whole genome shotgun (WGS) entry which is preliminary data.</text>
</comment>
<reference evidence="1 2" key="2">
    <citation type="submission" date="2017-10" db="EMBL/GenBank/DDBJ databases">
        <authorList>
            <person name="Banno H."/>
            <person name="Chua N.-H."/>
        </authorList>
    </citation>
    <scope>NUCLEOTIDE SEQUENCE [LARGE SCALE GENOMIC DNA]</scope>
    <source>
        <strain evidence="1 2">JK626</strain>
    </source>
</reference>
<protein>
    <submittedName>
        <fullName evidence="1">Uncharacterized protein</fullName>
    </submittedName>
</protein>
<dbReference type="EMBL" id="PDYF01000007">
    <property type="protein sequence ID" value="PHU36095.1"/>
    <property type="molecule type" value="Genomic_DNA"/>
</dbReference>
<reference evidence="1 2" key="1">
    <citation type="submission" date="2017-10" db="EMBL/GenBank/DDBJ databases">
        <title>Resolving the taxonomy of Roseburia spp., Eubacterium rectale and Agathobacter spp. through phylogenomic analysis.</title>
        <authorList>
            <person name="Sheridan P.O."/>
            <person name="Walker A.W."/>
            <person name="Duncan S.H."/>
            <person name="Scott K.P."/>
            <person name="Toole P.W.O."/>
            <person name="Luis P."/>
            <person name="Flint H.J."/>
        </authorList>
    </citation>
    <scope>NUCLEOTIDE SEQUENCE [LARGE SCALE GENOMIC DNA]</scope>
    <source>
        <strain evidence="1 2">JK626</strain>
    </source>
</reference>
<sequence>MSMNVSNSLSLRIYYNNYSKVVTGATRKSATCGTLSFADSSALKNAIRNLQDYNFEEASDQQTQEKIRAFADTLNNTLQSAGKYAPNSSSVKHALTNIKNLNSQYADELKKIGITVDKDGSLSVYESAGKNYKKTKFDNFFDKDSEYLNALYKEAKKINRRVDVRI</sequence>
<organism evidence="1 2">
    <name type="scientific">Pseudobutyrivibrio ruminis</name>
    <dbReference type="NCBI Taxonomy" id="46206"/>
    <lineage>
        <taxon>Bacteria</taxon>
        <taxon>Bacillati</taxon>
        <taxon>Bacillota</taxon>
        <taxon>Clostridia</taxon>
        <taxon>Lachnospirales</taxon>
        <taxon>Lachnospiraceae</taxon>
        <taxon>Pseudobutyrivibrio</taxon>
    </lineage>
</organism>
<name>A0A2G3DYY8_9FIRM</name>
<dbReference type="RefSeq" id="WP_090485404.1">
    <property type="nucleotide sequence ID" value="NZ_PDYF01000007.1"/>
</dbReference>
<proteinExistence type="predicted"/>
<accession>A0A2G3DYY8</accession>
<gene>
    <name evidence="1" type="ORF">CSX01_02350</name>
</gene>
<evidence type="ECO:0000313" key="2">
    <source>
        <dbReference type="Proteomes" id="UP000225889"/>
    </source>
</evidence>